<comment type="caution">
    <text evidence="7">The sequence shown here is derived from an EMBL/GenBank/DDBJ whole genome shotgun (WGS) entry which is preliminary data.</text>
</comment>
<feature type="transmembrane region" description="Helical" evidence="5">
    <location>
        <begin position="261"/>
        <end position="277"/>
    </location>
</feature>
<feature type="transmembrane region" description="Helical" evidence="5">
    <location>
        <begin position="103"/>
        <end position="123"/>
    </location>
</feature>
<feature type="transmembrane region" description="Helical" evidence="5">
    <location>
        <begin position="79"/>
        <end position="97"/>
    </location>
</feature>
<evidence type="ECO:0000313" key="7">
    <source>
        <dbReference type="EMBL" id="PQO34813.1"/>
    </source>
</evidence>
<protein>
    <recommendedName>
        <fullName evidence="6">O-antigen ligase-related domain-containing protein</fullName>
    </recommendedName>
</protein>
<feature type="transmembrane region" description="Helical" evidence="5">
    <location>
        <begin position="204"/>
        <end position="225"/>
    </location>
</feature>
<dbReference type="Pfam" id="PF04932">
    <property type="entry name" value="Wzy_C"/>
    <property type="match status" value="1"/>
</dbReference>
<evidence type="ECO:0000256" key="4">
    <source>
        <dbReference type="ARBA" id="ARBA00023136"/>
    </source>
</evidence>
<dbReference type="InterPro" id="IPR007016">
    <property type="entry name" value="O-antigen_ligase-rel_domated"/>
</dbReference>
<dbReference type="OrthoDB" id="274640at2"/>
<dbReference type="PANTHER" id="PTHR37422">
    <property type="entry name" value="TEICHURONIC ACID BIOSYNTHESIS PROTEIN TUAE"/>
    <property type="match status" value="1"/>
</dbReference>
<feature type="transmembrane region" description="Helical" evidence="5">
    <location>
        <begin position="476"/>
        <end position="507"/>
    </location>
</feature>
<dbReference type="SUPFAM" id="SSF48452">
    <property type="entry name" value="TPR-like"/>
    <property type="match status" value="1"/>
</dbReference>
<organism evidence="7 8">
    <name type="scientific">Blastopirellula marina</name>
    <dbReference type="NCBI Taxonomy" id="124"/>
    <lineage>
        <taxon>Bacteria</taxon>
        <taxon>Pseudomonadati</taxon>
        <taxon>Planctomycetota</taxon>
        <taxon>Planctomycetia</taxon>
        <taxon>Pirellulales</taxon>
        <taxon>Pirellulaceae</taxon>
        <taxon>Blastopirellula</taxon>
    </lineage>
</organism>
<feature type="transmembrane region" description="Helical" evidence="5">
    <location>
        <begin position="49"/>
        <end position="67"/>
    </location>
</feature>
<feature type="transmembrane region" description="Helical" evidence="5">
    <location>
        <begin position="447"/>
        <end position="464"/>
    </location>
</feature>
<proteinExistence type="predicted"/>
<feature type="transmembrane region" description="Helical" evidence="5">
    <location>
        <begin position="422"/>
        <end position="441"/>
    </location>
</feature>
<dbReference type="AlphaFoldDB" id="A0A2S8FRK9"/>
<dbReference type="InterPro" id="IPR011990">
    <property type="entry name" value="TPR-like_helical_dom_sf"/>
</dbReference>
<keyword evidence="4 5" id="KW-0472">Membrane</keyword>
<comment type="subcellular location">
    <subcellularLocation>
        <location evidence="1">Membrane</location>
        <topology evidence="1">Multi-pass membrane protein</topology>
    </subcellularLocation>
</comment>
<evidence type="ECO:0000313" key="8">
    <source>
        <dbReference type="Proteomes" id="UP000238322"/>
    </source>
</evidence>
<evidence type="ECO:0000256" key="1">
    <source>
        <dbReference type="ARBA" id="ARBA00004141"/>
    </source>
</evidence>
<dbReference type="Gene3D" id="1.25.40.10">
    <property type="entry name" value="Tetratricopeptide repeat domain"/>
    <property type="match status" value="1"/>
</dbReference>
<feature type="transmembrane region" description="Helical" evidence="5">
    <location>
        <begin position="135"/>
        <end position="153"/>
    </location>
</feature>
<feature type="domain" description="O-antigen ligase-related" evidence="6">
    <location>
        <begin position="243"/>
        <end position="385"/>
    </location>
</feature>
<dbReference type="PANTHER" id="PTHR37422:SF13">
    <property type="entry name" value="LIPOPOLYSACCHARIDE BIOSYNTHESIS PROTEIN PA4999-RELATED"/>
    <property type="match status" value="1"/>
</dbReference>
<dbReference type="Proteomes" id="UP000238322">
    <property type="component" value="Unassembled WGS sequence"/>
</dbReference>
<dbReference type="GO" id="GO:0016020">
    <property type="term" value="C:membrane"/>
    <property type="evidence" value="ECO:0007669"/>
    <property type="project" value="UniProtKB-SubCell"/>
</dbReference>
<dbReference type="RefSeq" id="WP_105330543.1">
    <property type="nucleotide sequence ID" value="NZ_PUHY01000010.1"/>
</dbReference>
<gene>
    <name evidence="7" type="ORF">C5Y83_15055</name>
</gene>
<keyword evidence="2 5" id="KW-0812">Transmembrane</keyword>
<dbReference type="EMBL" id="PUHY01000010">
    <property type="protein sequence ID" value="PQO34813.1"/>
    <property type="molecule type" value="Genomic_DNA"/>
</dbReference>
<name>A0A2S8FRK9_9BACT</name>
<evidence type="ECO:0000256" key="2">
    <source>
        <dbReference type="ARBA" id="ARBA00022692"/>
    </source>
</evidence>
<feature type="transmembrane region" description="Helical" evidence="5">
    <location>
        <begin position="21"/>
        <end position="37"/>
    </location>
</feature>
<feature type="transmembrane region" description="Helical" evidence="5">
    <location>
        <begin position="372"/>
        <end position="391"/>
    </location>
</feature>
<accession>A0A2S8FRK9</accession>
<evidence type="ECO:0000256" key="5">
    <source>
        <dbReference type="SAM" id="Phobius"/>
    </source>
</evidence>
<feature type="transmembrane region" description="Helical" evidence="5">
    <location>
        <begin position="237"/>
        <end position="255"/>
    </location>
</feature>
<feature type="transmembrane region" description="Helical" evidence="5">
    <location>
        <begin position="284"/>
        <end position="307"/>
    </location>
</feature>
<feature type="transmembrane region" description="Helical" evidence="5">
    <location>
        <begin position="527"/>
        <end position="544"/>
    </location>
</feature>
<reference evidence="7 8" key="1">
    <citation type="submission" date="2018-02" db="EMBL/GenBank/DDBJ databases">
        <title>Comparative genomes isolates from brazilian mangrove.</title>
        <authorList>
            <person name="Araujo J.E."/>
            <person name="Taketani R.G."/>
            <person name="Silva M.C.P."/>
            <person name="Loureco M.V."/>
            <person name="Andreote F.D."/>
        </authorList>
    </citation>
    <scope>NUCLEOTIDE SEQUENCE [LARGE SCALE GENOMIC DNA]</scope>
    <source>
        <strain evidence="7 8">Hex-1 MGV</strain>
    </source>
</reference>
<sequence>MAAKNKREKKSPQPEPSILDNLIGGGIALLAVTTPLVSSEGSPERGAELWLAVAWCFLLLLWGVRALGQPKLEIRWSWIESCFAAFLVWLALATWMVSGDVNLRAAFNGFWDHAQLLIAYFLIRQWIVTDHQRHALLTSMIGVAVLITAYSFYQYLEILPANQAAYRADPEKILMENGIDTAEDSPVRILFENRLNSTEPTGTFTLTNSLAAFLVPWFLLSVGWLKDSFSKPIDWKSVGGLGLAIVFIGLCLVLTKSRTSWLAGLFGLGLIAFYGSAIGKRVSWVIPVATIGAGLVLFMLAFVTGILDVEVLSEAPTSVIYRLQYWQGAAEIIANHPLFGCGLANFQGYYPEYMLPMASETVADPHNFVFEIWSMAGTPAIALFLAALVLWTRKIGFAGNQDGTEETASSNSSSEEPSDRPIWFGALAAPFVAPFLQMIMQEVMLDFTPLLVGMLPALIVVAALSRVPLKRDLRLWLVIAVAAMVINLTAAGGISFPSVAGSFYLLLAVALPTRPDVVWEDAKPKSAGLLIGLSGLFVVAYWGIQPVANRRTDMAYAMDAARRGDWRNMEQYAQAATIADPWSKDGPAMLANVYYQSWMNNADAPPAARQQLLEKFENALDEEFSRAGHSFPLHLSVGDWFLDMYRQSGNPEFLLEAIDHYRETVRLYPNRAIHHAQLAWALHLANMPEESTAEAQEALRLDKLNPHAERMLENLKIHDAPLGPKADGELPIVDPELSAKQTMEQLRTITN</sequence>
<keyword evidence="3 5" id="KW-1133">Transmembrane helix</keyword>
<dbReference type="InterPro" id="IPR051533">
    <property type="entry name" value="WaaL-like"/>
</dbReference>
<evidence type="ECO:0000256" key="3">
    <source>
        <dbReference type="ARBA" id="ARBA00022989"/>
    </source>
</evidence>
<evidence type="ECO:0000259" key="6">
    <source>
        <dbReference type="Pfam" id="PF04932"/>
    </source>
</evidence>